<evidence type="ECO:0000313" key="3">
    <source>
        <dbReference type="EMBL" id="BDV30339.1"/>
    </source>
</evidence>
<dbReference type="RefSeq" id="WP_263795798.1">
    <property type="nucleotide sequence ID" value="NZ_AP027141.1"/>
</dbReference>
<proteinExistence type="predicted"/>
<organism evidence="3 4">
    <name type="scientific">Microbacterium terricola</name>
    <dbReference type="NCBI Taxonomy" id="344163"/>
    <lineage>
        <taxon>Bacteria</taxon>
        <taxon>Bacillati</taxon>
        <taxon>Actinomycetota</taxon>
        <taxon>Actinomycetes</taxon>
        <taxon>Micrococcales</taxon>
        <taxon>Microbacteriaceae</taxon>
        <taxon>Microbacterium</taxon>
    </lineage>
</organism>
<feature type="transmembrane region" description="Helical" evidence="1">
    <location>
        <begin position="18"/>
        <end position="37"/>
    </location>
</feature>
<gene>
    <name evidence="3" type="primary">vanZ</name>
    <name evidence="3" type="ORF">Microterr_09990</name>
</gene>
<protein>
    <submittedName>
        <fullName evidence="3">VanZ family protein</fullName>
    </submittedName>
</protein>
<dbReference type="EMBL" id="AP027141">
    <property type="protein sequence ID" value="BDV30339.1"/>
    <property type="molecule type" value="Genomic_DNA"/>
</dbReference>
<feature type="transmembrane region" description="Helical" evidence="1">
    <location>
        <begin position="148"/>
        <end position="171"/>
    </location>
</feature>
<keyword evidence="1" id="KW-1133">Transmembrane helix</keyword>
<keyword evidence="1" id="KW-0472">Membrane</keyword>
<accession>A0ABM8DXM3</accession>
<feature type="transmembrane region" description="Helical" evidence="1">
    <location>
        <begin position="122"/>
        <end position="139"/>
    </location>
</feature>
<dbReference type="InterPro" id="IPR053150">
    <property type="entry name" value="Teicoplanin_resist-assoc"/>
</dbReference>
<dbReference type="InterPro" id="IPR006976">
    <property type="entry name" value="VanZ-like"/>
</dbReference>
<feature type="transmembrane region" description="Helical" evidence="1">
    <location>
        <begin position="94"/>
        <end position="116"/>
    </location>
</feature>
<name>A0ABM8DXM3_9MICO</name>
<dbReference type="Pfam" id="PF04892">
    <property type="entry name" value="VanZ"/>
    <property type="match status" value="1"/>
</dbReference>
<feature type="transmembrane region" description="Helical" evidence="1">
    <location>
        <begin position="68"/>
        <end position="87"/>
    </location>
</feature>
<evidence type="ECO:0000256" key="1">
    <source>
        <dbReference type="SAM" id="Phobius"/>
    </source>
</evidence>
<dbReference type="Proteomes" id="UP001317779">
    <property type="component" value="Chromosome"/>
</dbReference>
<keyword evidence="4" id="KW-1185">Reference proteome</keyword>
<reference evidence="3 4" key="1">
    <citation type="submission" date="2022-12" db="EMBL/GenBank/DDBJ databases">
        <title>Microbacterium terricola strain KV-448 chromosome, complete genome.</title>
        <authorList>
            <person name="Oshima T."/>
            <person name="Moriya T."/>
            <person name="Bessho Y."/>
        </authorList>
    </citation>
    <scope>NUCLEOTIDE SEQUENCE [LARGE SCALE GENOMIC DNA]</scope>
    <source>
        <strain evidence="3 4">KV-448</strain>
    </source>
</reference>
<evidence type="ECO:0000313" key="4">
    <source>
        <dbReference type="Proteomes" id="UP001317779"/>
    </source>
</evidence>
<evidence type="ECO:0000259" key="2">
    <source>
        <dbReference type="Pfam" id="PF04892"/>
    </source>
</evidence>
<dbReference type="PANTHER" id="PTHR36834">
    <property type="entry name" value="MEMBRANE PROTEIN-RELATED"/>
    <property type="match status" value="1"/>
</dbReference>
<feature type="domain" description="VanZ-like" evidence="2">
    <location>
        <begin position="22"/>
        <end position="139"/>
    </location>
</feature>
<sequence>MTGVSAPLRTDGGLRSRLAGLFGVYLVLLAWLVLWKLDIPWVGGVDRVIKLVPFVAGNGLGSSAPSEVLANLVLFLPFGVHLGLLAPSWRWWRVLATAAGASLALEVTQYVLAVGSSDITDVIMNSAGGLLGFGALTLIRRRLRGKTAAVMSVACAIGTVLAVLAVAWFLAMPLHYGPPPGGIAPPRG</sequence>
<keyword evidence="1" id="KW-0812">Transmembrane</keyword>
<dbReference type="PANTHER" id="PTHR36834:SF1">
    <property type="entry name" value="INTEGRAL MEMBRANE PROTEIN"/>
    <property type="match status" value="1"/>
</dbReference>